<reference evidence="1" key="2">
    <citation type="submission" date="2025-09" db="UniProtKB">
        <authorList>
            <consortium name="Ensembl"/>
        </authorList>
    </citation>
    <scope>IDENTIFICATION</scope>
</reference>
<keyword evidence="2" id="KW-1185">Reference proteome</keyword>
<accession>A0A8C8JDQ2</accession>
<name>A0A8C8JDQ2_ONCTS</name>
<dbReference type="Proteomes" id="UP000694402">
    <property type="component" value="Unassembled WGS sequence"/>
</dbReference>
<organism evidence="1 2">
    <name type="scientific">Oncorhynchus tshawytscha</name>
    <name type="common">Chinook salmon</name>
    <name type="synonym">Salmo tshawytscha</name>
    <dbReference type="NCBI Taxonomy" id="74940"/>
    <lineage>
        <taxon>Eukaryota</taxon>
        <taxon>Metazoa</taxon>
        <taxon>Chordata</taxon>
        <taxon>Craniata</taxon>
        <taxon>Vertebrata</taxon>
        <taxon>Euteleostomi</taxon>
        <taxon>Actinopterygii</taxon>
        <taxon>Neopterygii</taxon>
        <taxon>Teleostei</taxon>
        <taxon>Protacanthopterygii</taxon>
        <taxon>Salmoniformes</taxon>
        <taxon>Salmonidae</taxon>
        <taxon>Salmoninae</taxon>
        <taxon>Oncorhynchus</taxon>
    </lineage>
</organism>
<reference evidence="1" key="1">
    <citation type="submission" date="2025-08" db="UniProtKB">
        <authorList>
            <consortium name="Ensembl"/>
        </authorList>
    </citation>
    <scope>IDENTIFICATION</scope>
</reference>
<evidence type="ECO:0000313" key="2">
    <source>
        <dbReference type="Proteomes" id="UP000694402"/>
    </source>
</evidence>
<dbReference type="Ensembl" id="ENSOTST00005098237.2">
    <property type="protein sequence ID" value="ENSOTSP00005090520.1"/>
    <property type="gene ID" value="ENSOTSG00005042500.2"/>
</dbReference>
<sequence>TDHTYCFIHNVHKHADKVNRSLISLHLLSGLPTSSSETYPPCISLCLPALALQRSPEPGRVGVALSVSMKGRRRATHTLTLFFCSLCYVCCIYSP</sequence>
<proteinExistence type="predicted"/>
<evidence type="ECO:0000313" key="1">
    <source>
        <dbReference type="Ensembl" id="ENSOTSP00005090520.1"/>
    </source>
</evidence>
<dbReference type="AlphaFoldDB" id="A0A8C8JDQ2"/>
<protein>
    <submittedName>
        <fullName evidence="1">Uncharacterized protein</fullName>
    </submittedName>
</protein>